<dbReference type="PANTHER" id="PTHR43682">
    <property type="entry name" value="LACTATE UTILIZATION PROTEIN C"/>
    <property type="match status" value="1"/>
</dbReference>
<dbReference type="KEGG" id="bsol:FSW04_08740"/>
<organism evidence="2 3">
    <name type="scientific">Baekduia soli</name>
    <dbReference type="NCBI Taxonomy" id="496014"/>
    <lineage>
        <taxon>Bacteria</taxon>
        <taxon>Bacillati</taxon>
        <taxon>Actinomycetota</taxon>
        <taxon>Thermoleophilia</taxon>
        <taxon>Solirubrobacterales</taxon>
        <taxon>Baekduiaceae</taxon>
        <taxon>Baekduia</taxon>
    </lineage>
</organism>
<dbReference type="Proteomes" id="UP000321805">
    <property type="component" value="Chromosome"/>
</dbReference>
<dbReference type="PANTHER" id="PTHR43682:SF1">
    <property type="entry name" value="LACTATE UTILIZATION PROTEIN C"/>
    <property type="match status" value="1"/>
</dbReference>
<feature type="domain" description="LUD" evidence="1">
    <location>
        <begin position="110"/>
        <end position="212"/>
    </location>
</feature>
<accession>A0A5B8U4S6</accession>
<dbReference type="OrthoDB" id="9794187at2"/>
<gene>
    <name evidence="2" type="ORF">FSW04_08740</name>
</gene>
<reference evidence="2 3" key="1">
    <citation type="journal article" date="2018" name="J. Microbiol.">
        <title>Baekduia soli gen. nov., sp. nov., a novel bacterium isolated from the soil of Baekdu Mountain and proposal of a novel family name, Baekduiaceae fam. nov.</title>
        <authorList>
            <person name="An D.S."/>
            <person name="Siddiqi M.Z."/>
            <person name="Kim K.H."/>
            <person name="Yu H.S."/>
            <person name="Im W.T."/>
        </authorList>
    </citation>
    <scope>NUCLEOTIDE SEQUENCE [LARGE SCALE GENOMIC DNA]</scope>
    <source>
        <strain evidence="2 3">BR7-21</strain>
    </source>
</reference>
<name>A0A5B8U4S6_9ACTN</name>
<protein>
    <submittedName>
        <fullName evidence="2">Lactate utilization protein C</fullName>
    </submittedName>
</protein>
<dbReference type="InterPro" id="IPR037171">
    <property type="entry name" value="NagB/RpiA_transferase-like"/>
</dbReference>
<evidence type="ECO:0000313" key="2">
    <source>
        <dbReference type="EMBL" id="QEC47652.1"/>
    </source>
</evidence>
<dbReference type="SUPFAM" id="SSF100950">
    <property type="entry name" value="NagB/RpiA/CoA transferase-like"/>
    <property type="match status" value="1"/>
</dbReference>
<dbReference type="InterPro" id="IPR003741">
    <property type="entry name" value="LUD_dom"/>
</dbReference>
<dbReference type="AlphaFoldDB" id="A0A5B8U4S6"/>
<keyword evidence="3" id="KW-1185">Reference proteome</keyword>
<dbReference type="InterPro" id="IPR024185">
    <property type="entry name" value="FTHF_cligase-like_sf"/>
</dbReference>
<sequence>MSGGAARAAVLARVRSALADVPAGEPGAAVPAVPAAAAPDDLAGLFADRVADYRATVTRCAADDAAIAAAIGEAFARHGAGSSVVAPGVPEAWRAAAPGPEVDEPALALERLDAVDGVLSGCALGIAETGTIILDGARRSGRRAITLVPDLHVCVVLAADVVAGVAEATARLGAAIVAGRPVTLVSGPSATSDIELDRVEGVHGPRRLEVVLAG</sequence>
<dbReference type="RefSeq" id="WP_146918353.1">
    <property type="nucleotide sequence ID" value="NZ_CP042430.1"/>
</dbReference>
<evidence type="ECO:0000313" key="3">
    <source>
        <dbReference type="Proteomes" id="UP000321805"/>
    </source>
</evidence>
<dbReference type="Gene3D" id="3.40.50.10420">
    <property type="entry name" value="NagB/RpiA/CoA transferase-like"/>
    <property type="match status" value="1"/>
</dbReference>
<proteinExistence type="predicted"/>
<evidence type="ECO:0000259" key="1">
    <source>
        <dbReference type="Pfam" id="PF02589"/>
    </source>
</evidence>
<dbReference type="EMBL" id="CP042430">
    <property type="protein sequence ID" value="QEC47652.1"/>
    <property type="molecule type" value="Genomic_DNA"/>
</dbReference>
<dbReference type="Pfam" id="PF02589">
    <property type="entry name" value="LUD_dom"/>
    <property type="match status" value="1"/>
</dbReference>